<dbReference type="RefSeq" id="WP_147190739.1">
    <property type="nucleotide sequence ID" value="NZ_CP042435.1"/>
</dbReference>
<dbReference type="KEGG" id="pgin:FRZ67_15140"/>
<sequence>MEPATTRPCLACGKPVKGRIDKKFCDDYCRNVYNNQTKLDESTLVRQIINTLKKNRRILADFLGDKGITKVAKTKLLQAGFQFSYHTHQYVNQKGDIYFFCFEYGYLPLESDWYLLVKRKEEKKEQ</sequence>
<keyword evidence="2" id="KW-1185">Reference proteome</keyword>
<organism evidence="1 2">
    <name type="scientific">Panacibacter ginsenosidivorans</name>
    <dbReference type="NCBI Taxonomy" id="1813871"/>
    <lineage>
        <taxon>Bacteria</taxon>
        <taxon>Pseudomonadati</taxon>
        <taxon>Bacteroidota</taxon>
        <taxon>Chitinophagia</taxon>
        <taxon>Chitinophagales</taxon>
        <taxon>Chitinophagaceae</taxon>
        <taxon>Panacibacter</taxon>
    </lineage>
</organism>
<dbReference type="AlphaFoldDB" id="A0A5B8VD48"/>
<dbReference type="Proteomes" id="UP000321533">
    <property type="component" value="Chromosome"/>
</dbReference>
<protein>
    <recommendedName>
        <fullName evidence="3">DUF2116 family Zn-ribbon domain-containing protein</fullName>
    </recommendedName>
</protein>
<gene>
    <name evidence="1" type="ORF">FRZ67_15140</name>
</gene>
<accession>A0A5B8VD48</accession>
<dbReference type="OrthoDB" id="5187906at2"/>
<proteinExistence type="predicted"/>
<evidence type="ECO:0000313" key="1">
    <source>
        <dbReference type="EMBL" id="QEC68576.1"/>
    </source>
</evidence>
<evidence type="ECO:0000313" key="2">
    <source>
        <dbReference type="Proteomes" id="UP000321533"/>
    </source>
</evidence>
<evidence type="ECO:0008006" key="3">
    <source>
        <dbReference type="Google" id="ProtNLM"/>
    </source>
</evidence>
<name>A0A5B8VD48_9BACT</name>
<dbReference type="EMBL" id="CP042435">
    <property type="protein sequence ID" value="QEC68576.1"/>
    <property type="molecule type" value="Genomic_DNA"/>
</dbReference>
<reference evidence="1 2" key="1">
    <citation type="journal article" date="2016" name="Int. J. Syst. Evol. Microbiol.">
        <title>Panacibacter ginsenosidivorans gen. nov., sp. nov., with ginsenoside converting activity isolated from soil of a ginseng field.</title>
        <authorList>
            <person name="Siddiqi M.Z."/>
            <person name="Muhammad Shafi S."/>
            <person name="Choi K.D."/>
            <person name="Im W.T."/>
        </authorList>
    </citation>
    <scope>NUCLEOTIDE SEQUENCE [LARGE SCALE GENOMIC DNA]</scope>
    <source>
        <strain evidence="1 2">Gsoil1550</strain>
    </source>
</reference>